<dbReference type="InParanoid" id="A0A0Q3F880"/>
<dbReference type="AlphaFoldDB" id="A0A0Q3F880"/>
<reference evidence="1 2" key="1">
    <citation type="journal article" date="2010" name="Nature">
        <title>Genome sequencing and analysis of the model grass Brachypodium distachyon.</title>
        <authorList>
            <consortium name="International Brachypodium Initiative"/>
        </authorList>
    </citation>
    <scope>NUCLEOTIDE SEQUENCE [LARGE SCALE GENOMIC DNA]</scope>
    <source>
        <strain evidence="1 2">Bd21</strain>
    </source>
</reference>
<protein>
    <submittedName>
        <fullName evidence="1 2">Uncharacterized protein</fullName>
    </submittedName>
</protein>
<organism evidence="1">
    <name type="scientific">Brachypodium distachyon</name>
    <name type="common">Purple false brome</name>
    <name type="synonym">Trachynia distachya</name>
    <dbReference type="NCBI Taxonomy" id="15368"/>
    <lineage>
        <taxon>Eukaryota</taxon>
        <taxon>Viridiplantae</taxon>
        <taxon>Streptophyta</taxon>
        <taxon>Embryophyta</taxon>
        <taxon>Tracheophyta</taxon>
        <taxon>Spermatophyta</taxon>
        <taxon>Magnoliopsida</taxon>
        <taxon>Liliopsida</taxon>
        <taxon>Poales</taxon>
        <taxon>Poaceae</taxon>
        <taxon>BOP clade</taxon>
        <taxon>Pooideae</taxon>
        <taxon>Stipodae</taxon>
        <taxon>Brachypodieae</taxon>
        <taxon>Brachypodium</taxon>
    </lineage>
</organism>
<proteinExistence type="predicted"/>
<evidence type="ECO:0000313" key="2">
    <source>
        <dbReference type="EnsemblPlants" id="KQJ94444"/>
    </source>
</evidence>
<keyword evidence="3" id="KW-1185">Reference proteome</keyword>
<evidence type="ECO:0000313" key="1">
    <source>
        <dbReference type="EMBL" id="KQJ94444.1"/>
    </source>
</evidence>
<sequence>MASVATSEGCGKLEWDLVAYRPQLRSDVSLSRGLAWRELDERIWKKPCRRPMEESSSDPTLRFSGSCGSRTLLGKGLL</sequence>
<dbReference type="Gramene" id="KQJ94444">
    <property type="protein sequence ID" value="KQJ94444"/>
    <property type="gene ID" value="BRADI_3g10566v3"/>
</dbReference>
<gene>
    <name evidence="1" type="ORF">BRADI_3g10566v3</name>
</gene>
<name>A0A0Q3F880_BRADI</name>
<reference evidence="1" key="2">
    <citation type="submission" date="2017-06" db="EMBL/GenBank/DDBJ databases">
        <title>WGS assembly of Brachypodium distachyon.</title>
        <authorList>
            <consortium name="The International Brachypodium Initiative"/>
            <person name="Lucas S."/>
            <person name="Harmon-Smith M."/>
            <person name="Lail K."/>
            <person name="Tice H."/>
            <person name="Grimwood J."/>
            <person name="Bruce D."/>
            <person name="Barry K."/>
            <person name="Shu S."/>
            <person name="Lindquist E."/>
            <person name="Wang M."/>
            <person name="Pitluck S."/>
            <person name="Vogel J.P."/>
            <person name="Garvin D.F."/>
            <person name="Mockler T.C."/>
            <person name="Schmutz J."/>
            <person name="Rokhsar D."/>
            <person name="Bevan M.W."/>
        </authorList>
    </citation>
    <scope>NUCLEOTIDE SEQUENCE</scope>
    <source>
        <strain evidence="1">Bd21</strain>
    </source>
</reference>
<reference evidence="2" key="3">
    <citation type="submission" date="2018-08" db="UniProtKB">
        <authorList>
            <consortium name="EnsemblPlants"/>
        </authorList>
    </citation>
    <scope>IDENTIFICATION</scope>
    <source>
        <strain evidence="2">cv. Bd21</strain>
    </source>
</reference>
<dbReference type="EnsemblPlants" id="KQJ94444">
    <property type="protein sequence ID" value="KQJ94444"/>
    <property type="gene ID" value="BRADI_3g10566v3"/>
</dbReference>
<dbReference type="EMBL" id="CM000882">
    <property type="protein sequence ID" value="KQJ94444.1"/>
    <property type="molecule type" value="Genomic_DNA"/>
</dbReference>
<evidence type="ECO:0000313" key="3">
    <source>
        <dbReference type="Proteomes" id="UP000008810"/>
    </source>
</evidence>
<dbReference type="Proteomes" id="UP000008810">
    <property type="component" value="Chromosome 3"/>
</dbReference>
<accession>A0A0Q3F880</accession>